<organism evidence="1 2">
    <name type="scientific">Candidatus Liptonbacteria bacterium RIFOXYB1_FULL_36_10</name>
    <dbReference type="NCBI Taxonomy" id="1798654"/>
    <lineage>
        <taxon>Bacteria</taxon>
        <taxon>Candidatus Liptoniibacteriota</taxon>
    </lineage>
</organism>
<dbReference type="EMBL" id="MHLE01000006">
    <property type="protein sequence ID" value="OGZ03247.1"/>
    <property type="molecule type" value="Genomic_DNA"/>
</dbReference>
<dbReference type="Proteomes" id="UP000178599">
    <property type="component" value="Unassembled WGS sequence"/>
</dbReference>
<gene>
    <name evidence="1" type="ORF">A2390_01715</name>
</gene>
<evidence type="ECO:0000313" key="2">
    <source>
        <dbReference type="Proteomes" id="UP000178599"/>
    </source>
</evidence>
<name>A0A1G2CPS2_9BACT</name>
<sequence length="68" mass="7511">MIKRSRKKVPVIDVENGNKKIGMAAESDMIGGHMQGNHSPILKFQGKELNASYVGDKILVWPSVSPYN</sequence>
<proteinExistence type="predicted"/>
<accession>A0A1G2CPS2</accession>
<protein>
    <submittedName>
        <fullName evidence="1">Uncharacterized protein</fullName>
    </submittedName>
</protein>
<evidence type="ECO:0000313" key="1">
    <source>
        <dbReference type="EMBL" id="OGZ03247.1"/>
    </source>
</evidence>
<comment type="caution">
    <text evidence="1">The sequence shown here is derived from an EMBL/GenBank/DDBJ whole genome shotgun (WGS) entry which is preliminary data.</text>
</comment>
<dbReference type="AlphaFoldDB" id="A0A1G2CPS2"/>
<reference evidence="1 2" key="1">
    <citation type="journal article" date="2016" name="Nat. Commun.">
        <title>Thousands of microbial genomes shed light on interconnected biogeochemical processes in an aquifer system.</title>
        <authorList>
            <person name="Anantharaman K."/>
            <person name="Brown C.T."/>
            <person name="Hug L.A."/>
            <person name="Sharon I."/>
            <person name="Castelle C.J."/>
            <person name="Probst A.J."/>
            <person name="Thomas B.C."/>
            <person name="Singh A."/>
            <person name="Wilkins M.J."/>
            <person name="Karaoz U."/>
            <person name="Brodie E.L."/>
            <person name="Williams K.H."/>
            <person name="Hubbard S.S."/>
            <person name="Banfield J.F."/>
        </authorList>
    </citation>
    <scope>NUCLEOTIDE SEQUENCE [LARGE SCALE GENOMIC DNA]</scope>
</reference>